<dbReference type="Gene3D" id="3.30.1120.10">
    <property type="match status" value="1"/>
</dbReference>
<dbReference type="PANTHER" id="PTHR42693">
    <property type="entry name" value="ARYLSULFATASE FAMILY MEMBER"/>
    <property type="match status" value="1"/>
</dbReference>
<protein>
    <submittedName>
        <fullName evidence="8">Arylsulfatase</fullName>
        <ecNumber evidence="8">3.1.6.1</ecNumber>
    </submittedName>
</protein>
<reference evidence="8 9" key="1">
    <citation type="submission" date="2019-02" db="EMBL/GenBank/DDBJ databases">
        <title>Deep-cultivation of Planctomycetes and their phenomic and genomic characterization uncovers novel biology.</title>
        <authorList>
            <person name="Wiegand S."/>
            <person name="Jogler M."/>
            <person name="Boedeker C."/>
            <person name="Pinto D."/>
            <person name="Vollmers J."/>
            <person name="Rivas-Marin E."/>
            <person name="Kohn T."/>
            <person name="Peeters S.H."/>
            <person name="Heuer A."/>
            <person name="Rast P."/>
            <person name="Oberbeckmann S."/>
            <person name="Bunk B."/>
            <person name="Jeske O."/>
            <person name="Meyerdierks A."/>
            <person name="Storesund J.E."/>
            <person name="Kallscheuer N."/>
            <person name="Luecker S."/>
            <person name="Lage O.M."/>
            <person name="Pohl T."/>
            <person name="Merkel B.J."/>
            <person name="Hornburger P."/>
            <person name="Mueller R.-W."/>
            <person name="Bruemmer F."/>
            <person name="Labrenz M."/>
            <person name="Spormann A.M."/>
            <person name="Op Den Camp H."/>
            <person name="Overmann J."/>
            <person name="Amann R."/>
            <person name="Jetten M.S.M."/>
            <person name="Mascher T."/>
            <person name="Medema M.H."/>
            <person name="Devos D.P."/>
            <person name="Kaster A.-K."/>
            <person name="Ovreas L."/>
            <person name="Rohde M."/>
            <person name="Galperin M.Y."/>
            <person name="Jogler C."/>
        </authorList>
    </citation>
    <scope>NUCLEOTIDE SEQUENCE [LARGE SCALE GENOMIC DNA]</scope>
    <source>
        <strain evidence="8 9">CA13</strain>
    </source>
</reference>
<organism evidence="8 9">
    <name type="scientific">Novipirellula herctigrandis</name>
    <dbReference type="NCBI Taxonomy" id="2527986"/>
    <lineage>
        <taxon>Bacteria</taxon>
        <taxon>Pseudomonadati</taxon>
        <taxon>Planctomycetota</taxon>
        <taxon>Planctomycetia</taxon>
        <taxon>Pirellulales</taxon>
        <taxon>Pirellulaceae</taxon>
        <taxon>Novipirellula</taxon>
    </lineage>
</organism>
<keyword evidence="6" id="KW-0106">Calcium</keyword>
<dbReference type="AlphaFoldDB" id="A0A5C5YZ30"/>
<dbReference type="EC" id="3.1.6.1" evidence="8"/>
<evidence type="ECO:0000256" key="6">
    <source>
        <dbReference type="ARBA" id="ARBA00022837"/>
    </source>
</evidence>
<dbReference type="Gene3D" id="3.40.720.10">
    <property type="entry name" value="Alkaline Phosphatase, subunit A"/>
    <property type="match status" value="1"/>
</dbReference>
<dbReference type="CDD" id="cd16144">
    <property type="entry name" value="ARS_like"/>
    <property type="match status" value="1"/>
</dbReference>
<evidence type="ECO:0000256" key="3">
    <source>
        <dbReference type="ARBA" id="ARBA00022723"/>
    </source>
</evidence>
<comment type="caution">
    <text evidence="8">The sequence shown here is derived from an EMBL/GenBank/DDBJ whole genome shotgun (WGS) entry which is preliminary data.</text>
</comment>
<gene>
    <name evidence="8" type="primary">atsA_29</name>
    <name evidence="8" type="ORF">CA13_17620</name>
</gene>
<dbReference type="PANTHER" id="PTHR42693:SF42">
    <property type="entry name" value="ARYLSULFATASE G"/>
    <property type="match status" value="1"/>
</dbReference>
<accession>A0A5C5YZ30</accession>
<keyword evidence="5 8" id="KW-0378">Hydrolase</keyword>
<evidence type="ECO:0000256" key="1">
    <source>
        <dbReference type="ARBA" id="ARBA00001913"/>
    </source>
</evidence>
<dbReference type="Proteomes" id="UP000315010">
    <property type="component" value="Unassembled WGS sequence"/>
</dbReference>
<feature type="domain" description="Sulfatase N-terminal" evidence="7">
    <location>
        <begin position="17"/>
        <end position="364"/>
    </location>
</feature>
<keyword evidence="3" id="KW-0479">Metal-binding</keyword>
<evidence type="ECO:0000256" key="2">
    <source>
        <dbReference type="ARBA" id="ARBA00008779"/>
    </source>
</evidence>
<dbReference type="SUPFAM" id="SSF53649">
    <property type="entry name" value="Alkaline phosphatase-like"/>
    <property type="match status" value="1"/>
</dbReference>
<evidence type="ECO:0000313" key="8">
    <source>
        <dbReference type="EMBL" id="TWT80349.1"/>
    </source>
</evidence>
<proteinExistence type="inferred from homology"/>
<keyword evidence="9" id="KW-1185">Reference proteome</keyword>
<dbReference type="InterPro" id="IPR050738">
    <property type="entry name" value="Sulfatase"/>
</dbReference>
<evidence type="ECO:0000313" key="9">
    <source>
        <dbReference type="Proteomes" id="UP000315010"/>
    </source>
</evidence>
<evidence type="ECO:0000256" key="5">
    <source>
        <dbReference type="ARBA" id="ARBA00022801"/>
    </source>
</evidence>
<dbReference type="InterPro" id="IPR000917">
    <property type="entry name" value="Sulfatase_N"/>
</dbReference>
<comment type="cofactor">
    <cofactor evidence="1">
        <name>Ca(2+)</name>
        <dbReference type="ChEBI" id="CHEBI:29108"/>
    </cofactor>
</comment>
<dbReference type="PROSITE" id="PS00523">
    <property type="entry name" value="SULFATASE_1"/>
    <property type="match status" value="1"/>
</dbReference>
<dbReference type="OrthoDB" id="9783154at2"/>
<comment type="similarity">
    <text evidence="2">Belongs to the sulfatase family.</text>
</comment>
<evidence type="ECO:0000259" key="7">
    <source>
        <dbReference type="Pfam" id="PF00884"/>
    </source>
</evidence>
<sequence length="471" mass="52489">MVFGGLSTAKAADGKQPNVLFILVDDFGWKDVGYNGSSFYETPEMDKLSQQWMKFDNCYTPSPMCSPTRTSILTGKNPARHGVTQWLPGVDRAFGRQGESARVYCPKSQAEGIKDSEITLGEAFQKGGYETAFYGKWHMGKLDATGGPANHGYSSQGAVIEENSCAMFYPFRNHPEYFPNGKDGDNFTDSITDAAIEFVTRKHDKPFYLHLAHFAMHAPIGSKADLREHFQKKADQLPAVESDWVMDDHYAHKPYKRRQDDAEYAGELATLDHNIGRLIESLKAAGLYEETIVILTGDNGGRSCEMQGHPTSNEPLRTGKTYVFEGGIKTPLLIHWPGKTKPGARSDAVVTSTDFFPTLLEMTGLPLLPDQHADGTSLVPLIEGNELDRDAIYWHFPHYQGEGSYPASAIRLGNYKLIHNYHHNDVLLYDVVQDPRETANLAPAMPEKARDLDGRLMRYLSEVGAYVPQTK</sequence>
<dbReference type="GO" id="GO:0004065">
    <property type="term" value="F:arylsulfatase activity"/>
    <property type="evidence" value="ECO:0007669"/>
    <property type="project" value="UniProtKB-EC"/>
</dbReference>
<dbReference type="InterPro" id="IPR024607">
    <property type="entry name" value="Sulfatase_CS"/>
</dbReference>
<dbReference type="RefSeq" id="WP_146395387.1">
    <property type="nucleotide sequence ID" value="NZ_SJPJ01000001.1"/>
</dbReference>
<dbReference type="Pfam" id="PF00884">
    <property type="entry name" value="Sulfatase"/>
    <property type="match status" value="1"/>
</dbReference>
<dbReference type="InterPro" id="IPR017850">
    <property type="entry name" value="Alkaline_phosphatase_core_sf"/>
</dbReference>
<evidence type="ECO:0000256" key="4">
    <source>
        <dbReference type="ARBA" id="ARBA00022729"/>
    </source>
</evidence>
<dbReference type="EMBL" id="SJPJ01000001">
    <property type="protein sequence ID" value="TWT80349.1"/>
    <property type="molecule type" value="Genomic_DNA"/>
</dbReference>
<name>A0A5C5YZ30_9BACT</name>
<keyword evidence="4" id="KW-0732">Signal</keyword>
<dbReference type="GO" id="GO:0046872">
    <property type="term" value="F:metal ion binding"/>
    <property type="evidence" value="ECO:0007669"/>
    <property type="project" value="UniProtKB-KW"/>
</dbReference>